<evidence type="ECO:0000313" key="1">
    <source>
        <dbReference type="EMBL" id="OZM58461.1"/>
    </source>
</evidence>
<proteinExistence type="predicted"/>
<protein>
    <submittedName>
        <fullName evidence="1">Uncharacterized protein</fullName>
    </submittedName>
</protein>
<evidence type="ECO:0000313" key="2">
    <source>
        <dbReference type="Proteomes" id="UP000217083"/>
    </source>
</evidence>
<accession>A0A263BXG8</accession>
<dbReference type="Proteomes" id="UP000217083">
    <property type="component" value="Unassembled WGS sequence"/>
</dbReference>
<keyword evidence="2" id="KW-1185">Reference proteome</keyword>
<gene>
    <name evidence="1" type="ORF">CIB95_02515</name>
</gene>
<reference evidence="2" key="1">
    <citation type="submission" date="2017-08" db="EMBL/GenBank/DDBJ databases">
        <authorList>
            <person name="Huang Z."/>
        </authorList>
    </citation>
    <scope>NUCLEOTIDE SEQUENCE [LARGE SCALE GENOMIC DNA]</scope>
    <source>
        <strain evidence="2">SA5d-4</strain>
    </source>
</reference>
<dbReference type="EMBL" id="NPIA01000001">
    <property type="protein sequence ID" value="OZM58461.1"/>
    <property type="molecule type" value="Genomic_DNA"/>
</dbReference>
<sequence>MLKAAIVASSFSGGKTYTISYSDWNKRYILVAKHSSSKKGIAIRQIKSYLFGNQNVFYKLNSAYQNDTTEINNQTYIYCLVELEKSFIEKQNTEFIEE</sequence>
<reference evidence="1 2" key="2">
    <citation type="submission" date="2017-09" db="EMBL/GenBank/DDBJ databases">
        <title>Bacillus patelloidae sp. nov., isolated from the intestinal tract of a marine limpet.</title>
        <authorList>
            <person name="Liu R."/>
            <person name="Dong C."/>
            <person name="Shao Z."/>
        </authorList>
    </citation>
    <scope>NUCLEOTIDE SEQUENCE [LARGE SCALE GENOMIC DNA]</scope>
    <source>
        <strain evidence="1 2">SA5d-4</strain>
    </source>
</reference>
<dbReference type="AlphaFoldDB" id="A0A263BXG8"/>
<comment type="caution">
    <text evidence="1">The sequence shown here is derived from an EMBL/GenBank/DDBJ whole genome shotgun (WGS) entry which is preliminary data.</text>
</comment>
<organism evidence="1 2">
    <name type="scientific">Lottiidibacillus patelloidae</name>
    <dbReference type="NCBI Taxonomy" id="2670334"/>
    <lineage>
        <taxon>Bacteria</taxon>
        <taxon>Bacillati</taxon>
        <taxon>Bacillota</taxon>
        <taxon>Bacilli</taxon>
        <taxon>Bacillales</taxon>
        <taxon>Bacillaceae</taxon>
        <taxon>Lottiidibacillus</taxon>
    </lineage>
</organism>
<name>A0A263BXG8_9BACI</name>
<dbReference type="RefSeq" id="WP_094921388.1">
    <property type="nucleotide sequence ID" value="NZ_NPIA01000001.1"/>
</dbReference>